<dbReference type="GO" id="GO:0008270">
    <property type="term" value="F:zinc ion binding"/>
    <property type="evidence" value="ECO:0007669"/>
    <property type="project" value="InterPro"/>
</dbReference>
<comment type="caution">
    <text evidence="11">Lacks conserved residue(s) required for the propagation of feature annotation.</text>
</comment>
<organism evidence="13 14">
    <name type="scientific">Salvator merianae</name>
    <name type="common">Argentine black and white tegu</name>
    <name type="synonym">Tupinambis merianae</name>
    <dbReference type="NCBI Taxonomy" id="96440"/>
    <lineage>
        <taxon>Eukaryota</taxon>
        <taxon>Metazoa</taxon>
        <taxon>Chordata</taxon>
        <taxon>Craniata</taxon>
        <taxon>Vertebrata</taxon>
        <taxon>Euteleostomi</taxon>
        <taxon>Lepidosauria</taxon>
        <taxon>Squamata</taxon>
        <taxon>Bifurcata</taxon>
        <taxon>Unidentata</taxon>
        <taxon>Episquamata</taxon>
        <taxon>Laterata</taxon>
        <taxon>Teiioidea</taxon>
        <taxon>Teiidae</taxon>
        <taxon>Salvator</taxon>
    </lineage>
</organism>
<keyword evidence="6" id="KW-0479">Metal-binding</keyword>
<dbReference type="AlphaFoldDB" id="A0A8D0BW58"/>
<comment type="subcellular location">
    <subcellularLocation>
        <location evidence="2">Cytoplasm</location>
        <location evidence="2">Cytoskeleton</location>
    </subcellularLocation>
</comment>
<dbReference type="Ensembl" id="ENSSMRT00000015955.1">
    <property type="protein sequence ID" value="ENSSMRP00000013709.1"/>
    <property type="gene ID" value="ENSSMRG00000010652.1"/>
</dbReference>
<dbReference type="GO" id="GO:0004181">
    <property type="term" value="F:metallocarboxypeptidase activity"/>
    <property type="evidence" value="ECO:0007669"/>
    <property type="project" value="InterPro"/>
</dbReference>
<keyword evidence="5" id="KW-0645">Protease</keyword>
<comment type="similarity">
    <text evidence="3 11">Belongs to the peptidase M14 family.</text>
</comment>
<keyword evidence="7" id="KW-0378">Hydrolase</keyword>
<evidence type="ECO:0000256" key="1">
    <source>
        <dbReference type="ARBA" id="ARBA00001947"/>
    </source>
</evidence>
<sequence>MKPLLYSHKDARSRGIGWRRDGSNIRYYKYSTEDSQTLYCLTWTVCFPHDYDTCYFAHFYPYTYSDLQNYLLTLVNDPLRSQYCKLRPLCNSLAGNIVYLLTITNPSKSAIISAAKKAIVLCARVHPGETNSSWVMRGFLDFILSDSPDAQLLRDIFIFKVVPMLNPDGVIVGNYRCSLAGRDLNRNYRTELKEYFPCIWHTQLDTILQMRSDQGRGKRDNYFS</sequence>
<dbReference type="GeneTree" id="ENSGT00940000160201"/>
<keyword evidence="8" id="KW-0862">Zinc</keyword>
<proteinExistence type="inferred from homology"/>
<dbReference type="Pfam" id="PF00246">
    <property type="entry name" value="Peptidase_M14"/>
    <property type="match status" value="1"/>
</dbReference>
<reference evidence="13" key="2">
    <citation type="submission" date="2025-09" db="UniProtKB">
        <authorList>
            <consortium name="Ensembl"/>
        </authorList>
    </citation>
    <scope>IDENTIFICATION</scope>
</reference>
<dbReference type="OMA" id="YSETWAR"/>
<evidence type="ECO:0000313" key="14">
    <source>
        <dbReference type="Proteomes" id="UP000694421"/>
    </source>
</evidence>
<dbReference type="GO" id="GO:0006508">
    <property type="term" value="P:proteolysis"/>
    <property type="evidence" value="ECO:0007669"/>
    <property type="project" value="UniProtKB-KW"/>
</dbReference>
<evidence type="ECO:0000256" key="7">
    <source>
        <dbReference type="ARBA" id="ARBA00022801"/>
    </source>
</evidence>
<reference evidence="13" key="1">
    <citation type="submission" date="2025-08" db="UniProtKB">
        <authorList>
            <consortium name="Ensembl"/>
        </authorList>
    </citation>
    <scope>IDENTIFICATION</scope>
</reference>
<keyword evidence="4" id="KW-0963">Cytoplasm</keyword>
<evidence type="ECO:0000256" key="8">
    <source>
        <dbReference type="ARBA" id="ARBA00022833"/>
    </source>
</evidence>
<protein>
    <recommendedName>
        <fullName evidence="12">Peptidase M14 domain-containing protein</fullName>
    </recommendedName>
</protein>
<evidence type="ECO:0000256" key="5">
    <source>
        <dbReference type="ARBA" id="ARBA00022670"/>
    </source>
</evidence>
<evidence type="ECO:0000256" key="4">
    <source>
        <dbReference type="ARBA" id="ARBA00022490"/>
    </source>
</evidence>
<evidence type="ECO:0000256" key="9">
    <source>
        <dbReference type="ARBA" id="ARBA00023049"/>
    </source>
</evidence>
<evidence type="ECO:0000256" key="2">
    <source>
        <dbReference type="ARBA" id="ARBA00004245"/>
    </source>
</evidence>
<dbReference type="Gene3D" id="3.40.630.10">
    <property type="entry name" value="Zn peptidases"/>
    <property type="match status" value="1"/>
</dbReference>
<keyword evidence="10" id="KW-0206">Cytoskeleton</keyword>
<dbReference type="PANTHER" id="PTHR12756:SF41">
    <property type="entry name" value="CYTOSOLIC CARBOXYPEPTIDASE 2"/>
    <property type="match status" value="1"/>
</dbReference>
<dbReference type="InterPro" id="IPR000834">
    <property type="entry name" value="Peptidase_M14"/>
</dbReference>
<feature type="domain" description="Peptidase M14" evidence="12">
    <location>
        <begin position="60"/>
        <end position="224"/>
    </location>
</feature>
<keyword evidence="14" id="KW-1185">Reference proteome</keyword>
<dbReference type="PROSITE" id="PS52035">
    <property type="entry name" value="PEPTIDASE_M14"/>
    <property type="match status" value="1"/>
</dbReference>
<evidence type="ECO:0000259" key="12">
    <source>
        <dbReference type="PROSITE" id="PS52035"/>
    </source>
</evidence>
<dbReference type="SUPFAM" id="SSF53187">
    <property type="entry name" value="Zn-dependent exopeptidases"/>
    <property type="match status" value="1"/>
</dbReference>
<dbReference type="InterPro" id="IPR050821">
    <property type="entry name" value="Cytosolic_carboxypeptidase"/>
</dbReference>
<evidence type="ECO:0000256" key="10">
    <source>
        <dbReference type="ARBA" id="ARBA00023212"/>
    </source>
</evidence>
<dbReference type="Gene3D" id="2.60.40.3120">
    <property type="match status" value="1"/>
</dbReference>
<accession>A0A8D0BW58</accession>
<evidence type="ECO:0000313" key="13">
    <source>
        <dbReference type="Ensembl" id="ENSSMRP00000013709.1"/>
    </source>
</evidence>
<name>A0A8D0BW58_SALMN</name>
<dbReference type="PANTHER" id="PTHR12756">
    <property type="entry name" value="CYTOSOLIC CARBOXYPEPTIDASE"/>
    <property type="match status" value="1"/>
</dbReference>
<keyword evidence="9" id="KW-0482">Metalloprotease</keyword>
<dbReference type="Proteomes" id="UP000694421">
    <property type="component" value="Unplaced"/>
</dbReference>
<evidence type="ECO:0000256" key="11">
    <source>
        <dbReference type="PROSITE-ProRule" id="PRU01379"/>
    </source>
</evidence>
<evidence type="ECO:0000256" key="3">
    <source>
        <dbReference type="ARBA" id="ARBA00005988"/>
    </source>
</evidence>
<comment type="cofactor">
    <cofactor evidence="1">
        <name>Zn(2+)</name>
        <dbReference type="ChEBI" id="CHEBI:29105"/>
    </cofactor>
</comment>
<evidence type="ECO:0000256" key="6">
    <source>
        <dbReference type="ARBA" id="ARBA00022723"/>
    </source>
</evidence>
<dbReference type="GO" id="GO:0005856">
    <property type="term" value="C:cytoskeleton"/>
    <property type="evidence" value="ECO:0007669"/>
    <property type="project" value="UniProtKB-SubCell"/>
</dbReference>